<feature type="signal peptide" evidence="1">
    <location>
        <begin position="1"/>
        <end position="18"/>
    </location>
</feature>
<dbReference type="AlphaFoldDB" id="A0A2P5YAC7"/>
<keyword evidence="1" id="KW-0732">Signal</keyword>
<proteinExistence type="predicted"/>
<name>A0A2P5YAC7_GOSBA</name>
<protein>
    <submittedName>
        <fullName evidence="2">Uncharacterized protein</fullName>
    </submittedName>
</protein>
<accession>A0A2P5YAC7</accession>
<dbReference type="EMBL" id="KZ663467">
    <property type="protein sequence ID" value="PPS12537.1"/>
    <property type="molecule type" value="Genomic_DNA"/>
</dbReference>
<reference evidence="2 3" key="1">
    <citation type="submission" date="2015-01" db="EMBL/GenBank/DDBJ databases">
        <title>Genome of allotetraploid Gossypium barbadense reveals genomic plasticity and fiber elongation in cotton evolution.</title>
        <authorList>
            <person name="Chen X."/>
            <person name="Liu X."/>
            <person name="Zhao B."/>
            <person name="Zheng H."/>
            <person name="Hu Y."/>
            <person name="Lu G."/>
            <person name="Yang C."/>
            <person name="Chen J."/>
            <person name="Shan C."/>
            <person name="Zhang L."/>
            <person name="Zhou Y."/>
            <person name="Wang L."/>
            <person name="Guo W."/>
            <person name="Bai Y."/>
            <person name="Ruan J."/>
            <person name="Shangguan X."/>
            <person name="Mao Y."/>
            <person name="Jiang J."/>
            <person name="Zhu Y."/>
            <person name="Lei J."/>
            <person name="Kang H."/>
            <person name="Chen S."/>
            <person name="He X."/>
            <person name="Wang R."/>
            <person name="Wang Y."/>
            <person name="Chen J."/>
            <person name="Wang L."/>
            <person name="Yu S."/>
            <person name="Wang B."/>
            <person name="Wei J."/>
            <person name="Song S."/>
            <person name="Lu X."/>
            <person name="Gao Z."/>
            <person name="Gu W."/>
            <person name="Deng X."/>
            <person name="Ma D."/>
            <person name="Wang S."/>
            <person name="Liang W."/>
            <person name="Fang L."/>
            <person name="Cai C."/>
            <person name="Zhu X."/>
            <person name="Zhou B."/>
            <person name="Zhang Y."/>
            <person name="Chen Z."/>
            <person name="Xu S."/>
            <person name="Zhu R."/>
            <person name="Wang S."/>
            <person name="Zhang T."/>
            <person name="Zhao G."/>
        </authorList>
    </citation>
    <scope>NUCLEOTIDE SEQUENCE [LARGE SCALE GENOMIC DNA]</scope>
    <source>
        <strain evidence="3">cv. Xinhai21</strain>
        <tissue evidence="2">Leaf</tissue>
    </source>
</reference>
<organism evidence="2 3">
    <name type="scientific">Gossypium barbadense</name>
    <name type="common">Sea Island cotton</name>
    <name type="synonym">Hibiscus barbadensis</name>
    <dbReference type="NCBI Taxonomy" id="3634"/>
    <lineage>
        <taxon>Eukaryota</taxon>
        <taxon>Viridiplantae</taxon>
        <taxon>Streptophyta</taxon>
        <taxon>Embryophyta</taxon>
        <taxon>Tracheophyta</taxon>
        <taxon>Spermatophyta</taxon>
        <taxon>Magnoliopsida</taxon>
        <taxon>eudicotyledons</taxon>
        <taxon>Gunneridae</taxon>
        <taxon>Pentapetalae</taxon>
        <taxon>rosids</taxon>
        <taxon>malvids</taxon>
        <taxon>Malvales</taxon>
        <taxon>Malvaceae</taxon>
        <taxon>Malvoideae</taxon>
        <taxon>Gossypium</taxon>
    </lineage>
</organism>
<evidence type="ECO:0000313" key="3">
    <source>
        <dbReference type="Proteomes" id="UP000239757"/>
    </source>
</evidence>
<gene>
    <name evidence="2" type="ORF">GOBAR_AA08096</name>
</gene>
<dbReference type="Proteomes" id="UP000239757">
    <property type="component" value="Unassembled WGS sequence"/>
</dbReference>
<evidence type="ECO:0000313" key="2">
    <source>
        <dbReference type="EMBL" id="PPS12537.1"/>
    </source>
</evidence>
<feature type="chain" id="PRO_5015111649" evidence="1">
    <location>
        <begin position="19"/>
        <end position="232"/>
    </location>
</feature>
<sequence length="232" mass="25060">MWWFNFVRSSWAMHWTFGSPSDGGLNNATRGPHVIAPMPPPMDNQVGSHDPTVSRYIPLVNASIPCSVATRVGTVNNIPSQPCSTSVLSMSRDPSSSVTLETTHEGLCLSGSIDDGGCSAKGPASGLCYSVPRPILTGNTHNMLTRRDKDFYVQGDNCNERGYLSMILLDKYRSDYSGAHCQMILRAWCEMFIRILKVFGPSAPTGGGAFETTVLGPPTGIEEAFEATIAHT</sequence>
<evidence type="ECO:0000256" key="1">
    <source>
        <dbReference type="SAM" id="SignalP"/>
    </source>
</evidence>